<protein>
    <recommendedName>
        <fullName evidence="1">Methyltransferase type 11 domain-containing protein</fullName>
    </recommendedName>
</protein>
<dbReference type="Pfam" id="PF08241">
    <property type="entry name" value="Methyltransf_11"/>
    <property type="match status" value="1"/>
</dbReference>
<dbReference type="EMBL" id="JAATIQ010000739">
    <property type="protein sequence ID" value="KAF4348042.1"/>
    <property type="molecule type" value="Genomic_DNA"/>
</dbReference>
<organism evidence="2 3">
    <name type="scientific">Cannabis sativa</name>
    <name type="common">Hemp</name>
    <name type="synonym">Marijuana</name>
    <dbReference type="NCBI Taxonomy" id="3483"/>
    <lineage>
        <taxon>Eukaryota</taxon>
        <taxon>Viridiplantae</taxon>
        <taxon>Streptophyta</taxon>
        <taxon>Embryophyta</taxon>
        <taxon>Tracheophyta</taxon>
        <taxon>Spermatophyta</taxon>
        <taxon>Magnoliopsida</taxon>
        <taxon>eudicotyledons</taxon>
        <taxon>Gunneridae</taxon>
        <taxon>Pentapetalae</taxon>
        <taxon>rosids</taxon>
        <taxon>fabids</taxon>
        <taxon>Rosales</taxon>
        <taxon>Cannabaceae</taxon>
        <taxon>Cannabis</taxon>
    </lineage>
</organism>
<dbReference type="InterPro" id="IPR029063">
    <property type="entry name" value="SAM-dependent_MTases_sf"/>
</dbReference>
<dbReference type="Proteomes" id="UP000583929">
    <property type="component" value="Unassembled WGS sequence"/>
</dbReference>
<reference evidence="2 3" key="1">
    <citation type="journal article" date="2020" name="bioRxiv">
        <title>Sequence and annotation of 42 cannabis genomes reveals extensive copy number variation in cannabinoid synthesis and pathogen resistance genes.</title>
        <authorList>
            <person name="Mckernan K.J."/>
            <person name="Helbert Y."/>
            <person name="Kane L.T."/>
            <person name="Ebling H."/>
            <person name="Zhang L."/>
            <person name="Liu B."/>
            <person name="Eaton Z."/>
            <person name="Mclaughlin S."/>
            <person name="Kingan S."/>
            <person name="Baybayan P."/>
            <person name="Concepcion G."/>
            <person name="Jordan M."/>
            <person name="Riva A."/>
            <person name="Barbazuk W."/>
            <person name="Harkins T."/>
        </authorList>
    </citation>
    <scope>NUCLEOTIDE SEQUENCE [LARGE SCALE GENOMIC DNA]</scope>
    <source>
        <strain evidence="3">cv. Jamaican Lion 4</strain>
        <tissue evidence="2">Leaf</tissue>
    </source>
</reference>
<dbReference type="SUPFAM" id="SSF53335">
    <property type="entry name" value="S-adenosyl-L-methionine-dependent methyltransferases"/>
    <property type="match status" value="1"/>
</dbReference>
<sequence length="263" mass="29403">MVGTVGLYEPDTYMEARPTYPLEWYSKLAALTPHHNLAWDVGTGNGQAAIGVSEHYKQVIATDVNMAQLERATPHPRVRYLPTPQTMNDNELVSLIGGENSVDLITVATAVHWFDLSHFYFIVSRVLRKPGGVLAVWSYFDMAVSPEFDSLFKKFHDSLLPFWPKEVTDYVHEGYKTLSFPFESVGLGSEGNPLPLEIHKQLSLNGILKLFRSFSPVNVAKSQGLDLLSPEVVKGFENAWDGPLTLVRDVTYKAFMLAGKVRS</sequence>
<name>A0A7J6DPN6_CANSA</name>
<dbReference type="InterPro" id="IPR013216">
    <property type="entry name" value="Methyltransf_11"/>
</dbReference>
<dbReference type="PANTHER" id="PTHR44575">
    <property type="entry name" value="OS01G0589200 PROTEIN"/>
    <property type="match status" value="1"/>
</dbReference>
<dbReference type="CDD" id="cd02440">
    <property type="entry name" value="AdoMet_MTases"/>
    <property type="match status" value="1"/>
</dbReference>
<proteinExistence type="predicted"/>
<evidence type="ECO:0000313" key="2">
    <source>
        <dbReference type="EMBL" id="KAF4348042.1"/>
    </source>
</evidence>
<evidence type="ECO:0000259" key="1">
    <source>
        <dbReference type="Pfam" id="PF08241"/>
    </source>
</evidence>
<evidence type="ECO:0000313" key="3">
    <source>
        <dbReference type="Proteomes" id="UP000583929"/>
    </source>
</evidence>
<accession>A0A7J6DPN6</accession>
<comment type="caution">
    <text evidence="2">The sequence shown here is derived from an EMBL/GenBank/DDBJ whole genome shotgun (WGS) entry which is preliminary data.</text>
</comment>
<dbReference type="PANTHER" id="PTHR44575:SF2">
    <property type="entry name" value="OS01G0589200 PROTEIN"/>
    <property type="match status" value="1"/>
</dbReference>
<dbReference type="GO" id="GO:0008757">
    <property type="term" value="F:S-adenosylmethionine-dependent methyltransferase activity"/>
    <property type="evidence" value="ECO:0007669"/>
    <property type="project" value="InterPro"/>
</dbReference>
<dbReference type="Gene3D" id="3.40.50.150">
    <property type="entry name" value="Vaccinia Virus protein VP39"/>
    <property type="match status" value="1"/>
</dbReference>
<keyword evidence="3" id="KW-1185">Reference proteome</keyword>
<feature type="domain" description="Methyltransferase type 11" evidence="1">
    <location>
        <begin position="40"/>
        <end position="135"/>
    </location>
</feature>
<dbReference type="AlphaFoldDB" id="A0A7J6DPN6"/>
<gene>
    <name evidence="2" type="ORF">G4B88_016726</name>
</gene>